<accession>A0A1N6W9N5</accession>
<keyword evidence="3 5" id="KW-0697">Rotamase</keyword>
<dbReference type="AlphaFoldDB" id="A0A1N6W9N5"/>
<dbReference type="InterPro" id="IPR001179">
    <property type="entry name" value="PPIase_FKBP_dom"/>
</dbReference>
<name>A0A1N6W9N5_9GAMM</name>
<feature type="domain" description="PPIase FKBP-type" evidence="8">
    <location>
        <begin position="221"/>
        <end position="307"/>
    </location>
</feature>
<feature type="signal peptide" evidence="7">
    <location>
        <begin position="1"/>
        <end position="28"/>
    </location>
</feature>
<dbReference type="InterPro" id="IPR046357">
    <property type="entry name" value="PPIase_dom_sf"/>
</dbReference>
<evidence type="ECO:0000313" key="9">
    <source>
        <dbReference type="EMBL" id="SIQ86732.1"/>
    </source>
</evidence>
<dbReference type="EMBL" id="FTLW01000004">
    <property type="protein sequence ID" value="SIQ86732.1"/>
    <property type="molecule type" value="Genomic_DNA"/>
</dbReference>
<dbReference type="STRING" id="1604334.SAMN05421546_1999"/>
<dbReference type="PANTHER" id="PTHR43811:SF57">
    <property type="entry name" value="FKBP-TYPE PEPTIDYL-PROLYL CIS-TRANS ISOMERASE FKPA-RELATED"/>
    <property type="match status" value="1"/>
</dbReference>
<dbReference type="RefSeq" id="WP_076587751.1">
    <property type="nucleotide sequence ID" value="NZ_FTLW01000004.1"/>
</dbReference>
<keyword evidence="10" id="KW-1185">Reference proteome</keyword>
<dbReference type="Gene3D" id="3.10.50.40">
    <property type="match status" value="1"/>
</dbReference>
<evidence type="ECO:0000259" key="8">
    <source>
        <dbReference type="PROSITE" id="PS50059"/>
    </source>
</evidence>
<gene>
    <name evidence="9" type="ORF">SAMN05421546_1999</name>
</gene>
<sequence length="308" mass="33311">MTSNLKRWARWPVIGLMTLTMLAGMAHAQSVRPLANEREKISYMIGMDVGNSLQSVADDIDMAAFEKSVRNGLAGGEPMLQDAQAKAAGVALMQRIQARKAGNNDKLPAISRDHAGLLVGADVGRNLQPIAEEIEVPSFMRGVRVVLDKGKPLIDADEASTLRTAFAQRQQQRAAQVGERNAADGAAFLAANKSKKGVITTRSGLQYQVIRAGSGERPMPGSKVKVNYEGRLPNGKVFDSSYQRGEPADFPLSSVIPGWREGVTLMPVGAKYRFWVPGDLAYGKRGSPPNIGPNQVLVFDVELMEVLK</sequence>
<keyword evidence="7" id="KW-0732">Signal</keyword>
<feature type="chain" id="PRO_5012523478" description="Peptidyl-prolyl cis-trans isomerase" evidence="7">
    <location>
        <begin position="29"/>
        <end position="308"/>
    </location>
</feature>
<reference evidence="10" key="1">
    <citation type="submission" date="2017-01" db="EMBL/GenBank/DDBJ databases">
        <authorList>
            <person name="Varghese N."/>
            <person name="Submissions S."/>
        </authorList>
    </citation>
    <scope>NUCLEOTIDE SEQUENCE [LARGE SCALE GENOMIC DNA]</scope>
    <source>
        <strain evidence="10">UM1</strain>
    </source>
</reference>
<comment type="similarity">
    <text evidence="2 6">Belongs to the FKBP-type PPIase family.</text>
</comment>
<protein>
    <recommendedName>
        <fullName evidence="6">Peptidyl-prolyl cis-trans isomerase</fullName>
        <ecNumber evidence="6">5.2.1.8</ecNumber>
    </recommendedName>
</protein>
<dbReference type="SUPFAM" id="SSF54534">
    <property type="entry name" value="FKBP-like"/>
    <property type="match status" value="1"/>
</dbReference>
<dbReference type="GO" id="GO:0003755">
    <property type="term" value="F:peptidyl-prolyl cis-trans isomerase activity"/>
    <property type="evidence" value="ECO:0007669"/>
    <property type="project" value="UniProtKB-UniRule"/>
</dbReference>
<keyword evidence="4 5" id="KW-0413">Isomerase</keyword>
<dbReference type="EC" id="5.2.1.8" evidence="6"/>
<dbReference type="PROSITE" id="PS50059">
    <property type="entry name" value="FKBP_PPIASE"/>
    <property type="match status" value="1"/>
</dbReference>
<dbReference type="Proteomes" id="UP000241788">
    <property type="component" value="Unassembled WGS sequence"/>
</dbReference>
<dbReference type="GO" id="GO:0006457">
    <property type="term" value="P:protein folding"/>
    <property type="evidence" value="ECO:0007669"/>
    <property type="project" value="InterPro"/>
</dbReference>
<comment type="catalytic activity">
    <reaction evidence="1 5 6">
        <text>[protein]-peptidylproline (omega=180) = [protein]-peptidylproline (omega=0)</text>
        <dbReference type="Rhea" id="RHEA:16237"/>
        <dbReference type="Rhea" id="RHEA-COMP:10747"/>
        <dbReference type="Rhea" id="RHEA-COMP:10748"/>
        <dbReference type="ChEBI" id="CHEBI:83833"/>
        <dbReference type="ChEBI" id="CHEBI:83834"/>
        <dbReference type="EC" id="5.2.1.8"/>
    </reaction>
</comment>
<evidence type="ECO:0000256" key="4">
    <source>
        <dbReference type="ARBA" id="ARBA00023235"/>
    </source>
</evidence>
<dbReference type="Pfam" id="PF00254">
    <property type="entry name" value="FKBP_C"/>
    <property type="match status" value="1"/>
</dbReference>
<evidence type="ECO:0000256" key="7">
    <source>
        <dbReference type="SAM" id="SignalP"/>
    </source>
</evidence>
<organism evidence="9 10">
    <name type="scientific">Solilutibacter tolerans</name>
    <dbReference type="NCBI Taxonomy" id="1604334"/>
    <lineage>
        <taxon>Bacteria</taxon>
        <taxon>Pseudomonadati</taxon>
        <taxon>Pseudomonadota</taxon>
        <taxon>Gammaproteobacteria</taxon>
        <taxon>Lysobacterales</taxon>
        <taxon>Lysobacteraceae</taxon>
        <taxon>Solilutibacter</taxon>
    </lineage>
</organism>
<dbReference type="PANTHER" id="PTHR43811">
    <property type="entry name" value="FKBP-TYPE PEPTIDYL-PROLYL CIS-TRANS ISOMERASE FKPA"/>
    <property type="match status" value="1"/>
</dbReference>
<evidence type="ECO:0000256" key="6">
    <source>
        <dbReference type="RuleBase" id="RU003915"/>
    </source>
</evidence>
<dbReference type="InterPro" id="IPR000774">
    <property type="entry name" value="PPIase_FKBP_N"/>
</dbReference>
<evidence type="ECO:0000256" key="3">
    <source>
        <dbReference type="ARBA" id="ARBA00023110"/>
    </source>
</evidence>
<evidence type="ECO:0000313" key="10">
    <source>
        <dbReference type="Proteomes" id="UP000241788"/>
    </source>
</evidence>
<evidence type="ECO:0000256" key="5">
    <source>
        <dbReference type="PROSITE-ProRule" id="PRU00277"/>
    </source>
</evidence>
<evidence type="ECO:0000256" key="2">
    <source>
        <dbReference type="ARBA" id="ARBA00006577"/>
    </source>
</evidence>
<dbReference type="Pfam" id="PF01346">
    <property type="entry name" value="FKBP_N"/>
    <property type="match status" value="2"/>
</dbReference>
<proteinExistence type="inferred from homology"/>
<evidence type="ECO:0000256" key="1">
    <source>
        <dbReference type="ARBA" id="ARBA00000971"/>
    </source>
</evidence>
<dbReference type="Gene3D" id="1.10.287.460">
    <property type="entry name" value="Peptidyl-prolyl cis-trans isomerase, FKBP-type, N-terminal domain"/>
    <property type="match status" value="2"/>
</dbReference>
<dbReference type="InterPro" id="IPR036944">
    <property type="entry name" value="PPIase_FKBP_N_sf"/>
</dbReference>